<sequence length="522" mass="59947">MDGKDKADNLSGNCRYLFKRVQELEDGTPISVMIGGKEYKMKMNLNYPADMASHWALFQAGGTGNRADALPCHRCLCTYGELHIVFDVYKIQRGDTIRSIAAAHGIFPEELRIINPDTPTAEAKLKKLHTKSQQKFTPTITRPLPSDIDKVLRAGSLIRVHKQWPMNRECPDKFLVIPHIKAPLCFLHAGMRVTEWLLLKIQERAIQHKKVSQLNRAWKESGGQYQMNQDRSGTNTYYSPSLDGRKTKAVIHSSSDWVHVIDDRGPVADLWQQWELIFEVGRKMEPTSQEKKDFGPRCRQFFRCCKMLYTDEGLAWYIHHLAAHGGEYMLRRPLGKDMNEALEAHHLTSWQMAGHVFQGRRPGNPFCVKCEDGSFIKTEEPAYEHNTLTVTESVMQTQLRLFLDKYKEDWDPSVWTSQGLHTLDSSRTFLNQYREHAPVSELTVQRQGLRRRAQVAKKEADNLRIMRSTAHTEAEKARVERQERLVQRRKDSVAAQKKIVNGLQAKAVVASALKRARQCSKE</sequence>
<evidence type="ECO:0000313" key="3">
    <source>
        <dbReference type="Proteomes" id="UP001190700"/>
    </source>
</evidence>
<evidence type="ECO:0000313" key="2">
    <source>
        <dbReference type="EMBL" id="KAK3234148.1"/>
    </source>
</evidence>
<dbReference type="AlphaFoldDB" id="A0AAE0BCM7"/>
<accession>A0AAE0BCM7</accession>
<organism evidence="2 3">
    <name type="scientific">Cymbomonas tetramitiformis</name>
    <dbReference type="NCBI Taxonomy" id="36881"/>
    <lineage>
        <taxon>Eukaryota</taxon>
        <taxon>Viridiplantae</taxon>
        <taxon>Chlorophyta</taxon>
        <taxon>Pyramimonadophyceae</taxon>
        <taxon>Pyramimonadales</taxon>
        <taxon>Pyramimonadaceae</taxon>
        <taxon>Cymbomonas</taxon>
    </lineage>
</organism>
<feature type="coiled-coil region" evidence="1">
    <location>
        <begin position="439"/>
        <end position="466"/>
    </location>
</feature>
<dbReference type="InterPro" id="IPR018392">
    <property type="entry name" value="LysM"/>
</dbReference>
<keyword evidence="3" id="KW-1185">Reference proteome</keyword>
<comment type="caution">
    <text evidence="2">The sequence shown here is derived from an EMBL/GenBank/DDBJ whole genome shotgun (WGS) entry which is preliminary data.</text>
</comment>
<proteinExistence type="predicted"/>
<evidence type="ECO:0000256" key="1">
    <source>
        <dbReference type="SAM" id="Coils"/>
    </source>
</evidence>
<protein>
    <recommendedName>
        <fullName evidence="4">LysM domain-containing protein</fullName>
    </recommendedName>
</protein>
<dbReference type="EMBL" id="LGRX02035553">
    <property type="protein sequence ID" value="KAK3234148.1"/>
    <property type="molecule type" value="Genomic_DNA"/>
</dbReference>
<keyword evidence="1" id="KW-0175">Coiled coil</keyword>
<dbReference type="Proteomes" id="UP001190700">
    <property type="component" value="Unassembled WGS sequence"/>
</dbReference>
<name>A0AAE0BCM7_9CHLO</name>
<gene>
    <name evidence="2" type="ORF">CYMTET_55577</name>
</gene>
<dbReference type="CDD" id="cd00118">
    <property type="entry name" value="LysM"/>
    <property type="match status" value="1"/>
</dbReference>
<reference evidence="2 3" key="1">
    <citation type="journal article" date="2015" name="Genome Biol. Evol.">
        <title>Comparative Genomics of a Bacterivorous Green Alga Reveals Evolutionary Causalities and Consequences of Phago-Mixotrophic Mode of Nutrition.</title>
        <authorList>
            <person name="Burns J.A."/>
            <person name="Paasch A."/>
            <person name="Narechania A."/>
            <person name="Kim E."/>
        </authorList>
    </citation>
    <scope>NUCLEOTIDE SEQUENCE [LARGE SCALE GENOMIC DNA]</scope>
    <source>
        <strain evidence="2 3">PLY_AMNH</strain>
    </source>
</reference>
<evidence type="ECO:0008006" key="4">
    <source>
        <dbReference type="Google" id="ProtNLM"/>
    </source>
</evidence>